<keyword evidence="2" id="KW-0732">Signal</keyword>
<reference evidence="3" key="1">
    <citation type="submission" date="2023-07" db="EMBL/GenBank/DDBJ databases">
        <authorList>
            <consortium name="CYATHOMIX"/>
        </authorList>
    </citation>
    <scope>NUCLEOTIDE SEQUENCE</scope>
    <source>
        <strain evidence="3">N/A</strain>
    </source>
</reference>
<evidence type="ECO:0000313" key="3">
    <source>
        <dbReference type="EMBL" id="CAJ0604193.1"/>
    </source>
</evidence>
<evidence type="ECO:0000256" key="2">
    <source>
        <dbReference type="SAM" id="SignalP"/>
    </source>
</evidence>
<gene>
    <name evidence="3" type="ORF">CYNAS_LOCUS16176</name>
</gene>
<sequence length="178" mass="20176">MKLVSLISALFAVGSAQFRQRLDPHNNTLACACILRDIVRPMDPGTTVGTTSTTTTTESPTISTSSEESIKRFIPYNYWQIYKKNIQNAKVNPESYMDRFLSLFREEPTTTTTQSTTQEFLVQEDSPITDLGKQLFYKYVEKLRAQFGFLDRFICSCEGDLAAVLNSKTFISMSLIHD</sequence>
<accession>A0AA36H602</accession>
<evidence type="ECO:0000256" key="1">
    <source>
        <dbReference type="SAM" id="MobiDB-lite"/>
    </source>
</evidence>
<dbReference type="Proteomes" id="UP001176961">
    <property type="component" value="Unassembled WGS sequence"/>
</dbReference>
<organism evidence="3 4">
    <name type="scientific">Cylicocyclus nassatus</name>
    <name type="common">Nematode worm</name>
    <dbReference type="NCBI Taxonomy" id="53992"/>
    <lineage>
        <taxon>Eukaryota</taxon>
        <taxon>Metazoa</taxon>
        <taxon>Ecdysozoa</taxon>
        <taxon>Nematoda</taxon>
        <taxon>Chromadorea</taxon>
        <taxon>Rhabditida</taxon>
        <taxon>Rhabditina</taxon>
        <taxon>Rhabditomorpha</taxon>
        <taxon>Strongyloidea</taxon>
        <taxon>Strongylidae</taxon>
        <taxon>Cylicocyclus</taxon>
    </lineage>
</organism>
<feature type="chain" id="PRO_5041246779" evidence="2">
    <location>
        <begin position="17"/>
        <end position="178"/>
    </location>
</feature>
<dbReference type="AlphaFoldDB" id="A0AA36H602"/>
<evidence type="ECO:0000313" key="4">
    <source>
        <dbReference type="Proteomes" id="UP001176961"/>
    </source>
</evidence>
<keyword evidence="4" id="KW-1185">Reference proteome</keyword>
<name>A0AA36H602_CYLNA</name>
<proteinExistence type="predicted"/>
<feature type="region of interest" description="Disordered" evidence="1">
    <location>
        <begin position="44"/>
        <end position="64"/>
    </location>
</feature>
<dbReference type="EMBL" id="CATQJL010000305">
    <property type="protein sequence ID" value="CAJ0604193.1"/>
    <property type="molecule type" value="Genomic_DNA"/>
</dbReference>
<feature type="signal peptide" evidence="2">
    <location>
        <begin position="1"/>
        <end position="16"/>
    </location>
</feature>
<protein>
    <submittedName>
        <fullName evidence="3">Uncharacterized protein</fullName>
    </submittedName>
</protein>
<feature type="compositionally biased region" description="Low complexity" evidence="1">
    <location>
        <begin position="46"/>
        <end position="64"/>
    </location>
</feature>
<comment type="caution">
    <text evidence="3">The sequence shown here is derived from an EMBL/GenBank/DDBJ whole genome shotgun (WGS) entry which is preliminary data.</text>
</comment>